<dbReference type="PROSITE" id="PS00197">
    <property type="entry name" value="2FE2S_FER_1"/>
    <property type="match status" value="1"/>
</dbReference>
<evidence type="ECO:0000256" key="1">
    <source>
        <dbReference type="ARBA" id="ARBA00022714"/>
    </source>
</evidence>
<name>A0ABP8X5C0_9ACTN</name>
<evidence type="ECO:0000313" key="7">
    <source>
        <dbReference type="EMBL" id="GAA4699539.1"/>
    </source>
</evidence>
<accession>A0ABP8X5C0</accession>
<dbReference type="InterPro" id="IPR036010">
    <property type="entry name" value="2Fe-2S_ferredoxin-like_sf"/>
</dbReference>
<evidence type="ECO:0000256" key="3">
    <source>
        <dbReference type="ARBA" id="ARBA00023002"/>
    </source>
</evidence>
<keyword evidence="8" id="KW-1185">Reference proteome</keyword>
<keyword evidence="2" id="KW-0479">Metal-binding</keyword>
<evidence type="ECO:0000256" key="2">
    <source>
        <dbReference type="ARBA" id="ARBA00022723"/>
    </source>
</evidence>
<dbReference type="CDD" id="cd00207">
    <property type="entry name" value="fer2"/>
    <property type="match status" value="1"/>
</dbReference>
<organism evidence="7 8">
    <name type="scientific">Nocardioides conyzicola</name>
    <dbReference type="NCBI Taxonomy" id="1651781"/>
    <lineage>
        <taxon>Bacteria</taxon>
        <taxon>Bacillati</taxon>
        <taxon>Actinomycetota</taxon>
        <taxon>Actinomycetes</taxon>
        <taxon>Propionibacteriales</taxon>
        <taxon>Nocardioidaceae</taxon>
        <taxon>Nocardioides</taxon>
    </lineage>
</organism>
<evidence type="ECO:0000256" key="4">
    <source>
        <dbReference type="ARBA" id="ARBA00023004"/>
    </source>
</evidence>
<keyword evidence="5" id="KW-0411">Iron-sulfur</keyword>
<dbReference type="Gene3D" id="1.10.150.120">
    <property type="entry name" value="[2Fe-2S]-binding domain"/>
    <property type="match status" value="1"/>
</dbReference>
<evidence type="ECO:0000259" key="6">
    <source>
        <dbReference type="PROSITE" id="PS51085"/>
    </source>
</evidence>
<evidence type="ECO:0000256" key="5">
    <source>
        <dbReference type="ARBA" id="ARBA00023014"/>
    </source>
</evidence>
<dbReference type="Proteomes" id="UP001499974">
    <property type="component" value="Unassembled WGS sequence"/>
</dbReference>
<dbReference type="Pfam" id="PF00111">
    <property type="entry name" value="Fer2"/>
    <property type="match status" value="1"/>
</dbReference>
<dbReference type="Gene3D" id="3.10.20.30">
    <property type="match status" value="1"/>
</dbReference>
<protein>
    <submittedName>
        <fullName evidence="7">(2Fe-2S)-binding protein</fullName>
    </submittedName>
</protein>
<dbReference type="PANTHER" id="PTHR44379:SF8">
    <property type="entry name" value="XANTHINE DEHYDROGENASE IRON-SULFUR-BINDING SUBUNIT XDHC-RELATED"/>
    <property type="match status" value="1"/>
</dbReference>
<keyword evidence="1" id="KW-0001">2Fe-2S</keyword>
<dbReference type="InterPro" id="IPR012675">
    <property type="entry name" value="Beta-grasp_dom_sf"/>
</dbReference>
<comment type="caution">
    <text evidence="7">The sequence shown here is derived from an EMBL/GenBank/DDBJ whole genome shotgun (WGS) entry which is preliminary data.</text>
</comment>
<dbReference type="InterPro" id="IPR001041">
    <property type="entry name" value="2Fe-2S_ferredoxin-type"/>
</dbReference>
<sequence>MTEVAAGPVESAFEVNGRKTTVSAPASATLLSVLRDRVGLTGTKFNCEQGECGACTVLLDDRPVNACLVLAASAHGHQVTTVEGLADEGEPSRMQDAFMRCDAAQCGYCTPGMVVSATALLCRTAHPSRADIEQALSGNYCRCTGYESIVTAVEAAAEERGRLQ</sequence>
<feature type="domain" description="2Fe-2S ferredoxin-type" evidence="6">
    <location>
        <begin position="9"/>
        <end position="85"/>
    </location>
</feature>
<dbReference type="InterPro" id="IPR006058">
    <property type="entry name" value="2Fe2S_fd_BS"/>
</dbReference>
<reference evidence="8" key="1">
    <citation type="journal article" date="2019" name="Int. J. Syst. Evol. Microbiol.">
        <title>The Global Catalogue of Microorganisms (GCM) 10K type strain sequencing project: providing services to taxonomists for standard genome sequencing and annotation.</title>
        <authorList>
            <consortium name="The Broad Institute Genomics Platform"/>
            <consortium name="The Broad Institute Genome Sequencing Center for Infectious Disease"/>
            <person name="Wu L."/>
            <person name="Ma J."/>
        </authorList>
    </citation>
    <scope>NUCLEOTIDE SEQUENCE [LARGE SCALE GENOMIC DNA]</scope>
    <source>
        <strain evidence="8">JCM 18531</strain>
    </source>
</reference>
<gene>
    <name evidence="7" type="ORF">GCM10023349_14810</name>
</gene>
<dbReference type="PANTHER" id="PTHR44379">
    <property type="entry name" value="OXIDOREDUCTASE WITH IRON-SULFUR SUBUNIT"/>
    <property type="match status" value="1"/>
</dbReference>
<dbReference type="EMBL" id="BAABKM010000002">
    <property type="protein sequence ID" value="GAA4699539.1"/>
    <property type="molecule type" value="Genomic_DNA"/>
</dbReference>
<dbReference type="InterPro" id="IPR002888">
    <property type="entry name" value="2Fe-2S-bd"/>
</dbReference>
<dbReference type="PROSITE" id="PS51085">
    <property type="entry name" value="2FE2S_FER_2"/>
    <property type="match status" value="1"/>
</dbReference>
<dbReference type="Pfam" id="PF01799">
    <property type="entry name" value="Fer2_2"/>
    <property type="match status" value="1"/>
</dbReference>
<dbReference type="RefSeq" id="WP_345520605.1">
    <property type="nucleotide sequence ID" value="NZ_BAABKM010000002.1"/>
</dbReference>
<evidence type="ECO:0000313" key="8">
    <source>
        <dbReference type="Proteomes" id="UP001499974"/>
    </source>
</evidence>
<proteinExistence type="predicted"/>
<dbReference type="SUPFAM" id="SSF54292">
    <property type="entry name" value="2Fe-2S ferredoxin-like"/>
    <property type="match status" value="1"/>
</dbReference>
<dbReference type="InterPro" id="IPR051452">
    <property type="entry name" value="Diverse_Oxidoreductases"/>
</dbReference>
<keyword evidence="4" id="KW-0408">Iron</keyword>
<dbReference type="SUPFAM" id="SSF47741">
    <property type="entry name" value="CO dehydrogenase ISP C-domain like"/>
    <property type="match status" value="1"/>
</dbReference>
<dbReference type="InterPro" id="IPR036884">
    <property type="entry name" value="2Fe-2S-bd_dom_sf"/>
</dbReference>
<keyword evidence="3" id="KW-0560">Oxidoreductase</keyword>